<dbReference type="InterPro" id="IPR038305">
    <property type="entry name" value="HeLo_sf"/>
</dbReference>
<evidence type="ECO:0000313" key="3">
    <source>
        <dbReference type="EMBL" id="EHK43265.1"/>
    </source>
</evidence>
<accession>G9P120</accession>
<reference evidence="3 4" key="1">
    <citation type="journal article" date="2011" name="Genome Biol.">
        <title>Comparative genome sequence analysis underscores mycoparasitism as the ancestral life style of Trichoderma.</title>
        <authorList>
            <person name="Kubicek C.P."/>
            <person name="Herrera-Estrella A."/>
            <person name="Seidl-Seiboth V."/>
            <person name="Martinez D.A."/>
            <person name="Druzhinina I.S."/>
            <person name="Thon M."/>
            <person name="Zeilinger S."/>
            <person name="Casas-Flores S."/>
            <person name="Horwitz B.A."/>
            <person name="Mukherjee P.K."/>
            <person name="Mukherjee M."/>
            <person name="Kredics L."/>
            <person name="Alcaraz L.D."/>
            <person name="Aerts A."/>
            <person name="Antal Z."/>
            <person name="Atanasova L."/>
            <person name="Cervantes-Badillo M.G."/>
            <person name="Challacombe J."/>
            <person name="Chertkov O."/>
            <person name="McCluskey K."/>
            <person name="Coulpier F."/>
            <person name="Deshpande N."/>
            <person name="von Doehren H."/>
            <person name="Ebbole D.J."/>
            <person name="Esquivel-Naranjo E.U."/>
            <person name="Fekete E."/>
            <person name="Flipphi M."/>
            <person name="Glaser F."/>
            <person name="Gomez-Rodriguez E.Y."/>
            <person name="Gruber S."/>
            <person name="Han C."/>
            <person name="Henrissat B."/>
            <person name="Hermosa R."/>
            <person name="Hernandez-Onate M."/>
            <person name="Karaffa L."/>
            <person name="Kosti I."/>
            <person name="Le Crom S."/>
            <person name="Lindquist E."/>
            <person name="Lucas S."/>
            <person name="Luebeck M."/>
            <person name="Luebeck P.S."/>
            <person name="Margeot A."/>
            <person name="Metz B."/>
            <person name="Misra M."/>
            <person name="Nevalainen H."/>
            <person name="Omann M."/>
            <person name="Packer N."/>
            <person name="Perrone G."/>
            <person name="Uresti-Rivera E.E."/>
            <person name="Salamov A."/>
            <person name="Schmoll M."/>
            <person name="Seiboth B."/>
            <person name="Shapiro H."/>
            <person name="Sukno S."/>
            <person name="Tamayo-Ramos J.A."/>
            <person name="Tisch D."/>
            <person name="Wiest A."/>
            <person name="Wilkinson H.H."/>
            <person name="Zhang M."/>
            <person name="Coutinho P.M."/>
            <person name="Kenerley C.M."/>
            <person name="Monte E."/>
            <person name="Baker S.E."/>
            <person name="Grigoriev I.V."/>
        </authorList>
    </citation>
    <scope>NUCLEOTIDE SEQUENCE [LARGE SCALE GENOMIC DNA]</scope>
    <source>
        <strain evidence="4">ATCC 20476 / IMI 206040</strain>
    </source>
</reference>
<feature type="region of interest" description="Disordered" evidence="1">
    <location>
        <begin position="498"/>
        <end position="544"/>
    </location>
</feature>
<dbReference type="InterPro" id="IPR029498">
    <property type="entry name" value="HeLo_dom"/>
</dbReference>
<sequence length="701" mass="80415">MDITSLAFNIAALYTACRDGYNFFTTSILKAWGFHWQIQSESGSEPEHSDHARRKQTKLHKYFLSNGYKAEGVFRTLSALADTLSDQKKLTTRYGIQLRPDQAVQDGPGCTNYVQEAIHDTNIEDVKSVIKEVKNRLSVLNKFKWALKDKNNFKKLIAELKSHSDSLYRLCPENAFESMNIYFIMECLSKQESPTDLEWISTFATEQAEVDKKSSVQQGYKLLASAATLKASVNENRSRREANDIALINVDEEQRQMRYLGKGLALFEEQVVYVEMRDYRGPPLEVTPKQEKKKKRRNRGPFFLMDHTSFDESEEDIELNKIARPIKTVRPADPELRDLIRNFFNTFHGANMMGSVYGLDVASIIDHTEGEHQGYCSILYKLPGMIGVQSRERPAENLRLRAPVTLQSLLGNKQKQGIRSALGARFELARKLVRAVCLLHSSGWLHKNIRAESVIFFPEHVSALQEDQYEVKIEIDVSNPVLMGYIFSRPDDIIIQSNPPSIQREPPSVQREPPSFQEGPLPAPRKRIYSTSNRNTNSRTWDGPMDEEAKFRHRMVTPSSGSIYGRNMLGEGAVAERTKETNISGFTLDYYQHPAKHADPMRQYRHAYDVYSLGVLLLEVGLWEKLRDYDSSHYNDEEDHYERRRWVCREYLDRLRWECGDTYADAVLSCLMIDSIDGEVAKASERELCARIIADLEGCQA</sequence>
<feature type="domain" description="Prion-inhibition and propagation HeLo" evidence="2">
    <location>
        <begin position="29"/>
        <end position="174"/>
    </location>
</feature>
<dbReference type="eggNOG" id="ENOG502SHAN">
    <property type="taxonomic scope" value="Eukaryota"/>
</dbReference>
<dbReference type="AlphaFoldDB" id="G9P120"/>
<gene>
    <name evidence="3" type="ORF">TRIATDRAFT_294334</name>
</gene>
<feature type="compositionally biased region" description="Polar residues" evidence="1">
    <location>
        <begin position="529"/>
        <end position="540"/>
    </location>
</feature>
<comment type="caution">
    <text evidence="3">The sequence shown here is derived from an EMBL/GenBank/DDBJ whole genome shotgun (WGS) entry which is preliminary data.</text>
</comment>
<name>G9P120_HYPAI</name>
<dbReference type="STRING" id="452589.G9P120"/>
<dbReference type="OMA" id="YVEMRDY"/>
<evidence type="ECO:0000313" key="4">
    <source>
        <dbReference type="Proteomes" id="UP000005426"/>
    </source>
</evidence>
<dbReference type="Pfam" id="PF14479">
    <property type="entry name" value="HeLo"/>
    <property type="match status" value="1"/>
</dbReference>
<dbReference type="Proteomes" id="UP000005426">
    <property type="component" value="Unassembled WGS sequence"/>
</dbReference>
<evidence type="ECO:0000256" key="1">
    <source>
        <dbReference type="SAM" id="MobiDB-lite"/>
    </source>
</evidence>
<evidence type="ECO:0000259" key="2">
    <source>
        <dbReference type="Pfam" id="PF14479"/>
    </source>
</evidence>
<dbReference type="OrthoDB" id="1911848at2759"/>
<keyword evidence="4" id="KW-1185">Reference proteome</keyword>
<organism evidence="3 4">
    <name type="scientific">Hypocrea atroviridis (strain ATCC 20476 / IMI 206040)</name>
    <name type="common">Trichoderma atroviride</name>
    <dbReference type="NCBI Taxonomy" id="452589"/>
    <lineage>
        <taxon>Eukaryota</taxon>
        <taxon>Fungi</taxon>
        <taxon>Dikarya</taxon>
        <taxon>Ascomycota</taxon>
        <taxon>Pezizomycotina</taxon>
        <taxon>Sordariomycetes</taxon>
        <taxon>Hypocreomycetidae</taxon>
        <taxon>Hypocreales</taxon>
        <taxon>Hypocreaceae</taxon>
        <taxon>Trichoderma</taxon>
    </lineage>
</organism>
<dbReference type="Gene3D" id="1.10.510.10">
    <property type="entry name" value="Transferase(Phosphotransferase) domain 1"/>
    <property type="match status" value="1"/>
</dbReference>
<dbReference type="PANTHER" id="PTHR37542:SF3">
    <property type="entry name" value="PRION-INHIBITION AND PROPAGATION HELO DOMAIN-CONTAINING PROTEIN"/>
    <property type="match status" value="1"/>
</dbReference>
<protein>
    <recommendedName>
        <fullName evidence="2">Prion-inhibition and propagation HeLo domain-containing protein</fullName>
    </recommendedName>
</protein>
<dbReference type="Gene3D" id="1.20.120.1020">
    <property type="entry name" value="Prion-inhibition and propagation, HeLo domain"/>
    <property type="match status" value="1"/>
</dbReference>
<proteinExistence type="predicted"/>
<dbReference type="HOGENOM" id="CLU_393364_0_0_1"/>
<dbReference type="PANTHER" id="PTHR37542">
    <property type="entry name" value="HELO DOMAIN-CONTAINING PROTEIN-RELATED"/>
    <property type="match status" value="1"/>
</dbReference>
<dbReference type="EMBL" id="ABDG02000026">
    <property type="protein sequence ID" value="EHK43265.1"/>
    <property type="molecule type" value="Genomic_DNA"/>
</dbReference>